<dbReference type="EMBL" id="JAKKPZ010000005">
    <property type="protein sequence ID" value="KAI1720859.1"/>
    <property type="molecule type" value="Genomic_DNA"/>
</dbReference>
<accession>A0AAD4NDR6</accession>
<feature type="compositionally biased region" description="Low complexity" evidence="2">
    <location>
        <begin position="386"/>
        <end position="397"/>
    </location>
</feature>
<evidence type="ECO:0000313" key="4">
    <source>
        <dbReference type="EMBL" id="KAI1720859.1"/>
    </source>
</evidence>
<sequence>MEDTADAEVGEINISSQRLRKQKDAREGTDENIQPDTRPTKVKDLVRPHAPPPKLKAFGRTSISKNNSNMSSPAFDSSLCSSIAYTVSPPPYSPSGMALSQSSAEAGGGARTGATLLEQIIKSHPIWYLQHLGRAAANHLLRPMEPGVFIVRASSRTSNNVEEVAIMPEDRRKSKRTTMALSVRLPAECSTDIDHYLIETVSSDSSCIRLEGSPLMFKNLPILLHHYCLNGEELQTRLCLPWAISSCQSIQGLQAFALMGPDFWTSEASRMASPMSPTSVKSQQSTHQSGVIARQAPMVMHNPLAFGPPKPPKQQNGTSKDVFQMSRSISSMGPEQFFKKSGTSKHIAGIFQQKNLGKWLNQPTPMAHFDASGDPSLNIEQGKQGSGRSSLMRQSSSTNFTDFLRPSSIKQKASKTRKGDGKTNSAIWHTDQASTSNGNVPAYIEGEKPRKIMDLKHGKSILKYY</sequence>
<name>A0AAD4NDR6_9BILA</name>
<feature type="compositionally biased region" description="Basic and acidic residues" evidence="2">
    <location>
        <begin position="38"/>
        <end position="47"/>
    </location>
</feature>
<dbReference type="InterPro" id="IPR036860">
    <property type="entry name" value="SH2_dom_sf"/>
</dbReference>
<gene>
    <name evidence="4" type="ORF">DdX_05108</name>
</gene>
<dbReference type="InterPro" id="IPR000980">
    <property type="entry name" value="SH2"/>
</dbReference>
<evidence type="ECO:0000256" key="1">
    <source>
        <dbReference type="PROSITE-ProRule" id="PRU00191"/>
    </source>
</evidence>
<keyword evidence="1" id="KW-0727">SH2 domain</keyword>
<comment type="caution">
    <text evidence="4">The sequence shown here is derived from an EMBL/GenBank/DDBJ whole genome shotgun (WGS) entry which is preliminary data.</text>
</comment>
<evidence type="ECO:0000256" key="2">
    <source>
        <dbReference type="SAM" id="MobiDB-lite"/>
    </source>
</evidence>
<dbReference type="Gene3D" id="3.30.505.10">
    <property type="entry name" value="SH2 domain"/>
    <property type="match status" value="1"/>
</dbReference>
<feature type="region of interest" description="Disordered" evidence="2">
    <location>
        <begin position="376"/>
        <end position="425"/>
    </location>
</feature>
<feature type="domain" description="SH2" evidence="3">
    <location>
        <begin position="127"/>
        <end position="242"/>
    </location>
</feature>
<dbReference type="SMART" id="SM00252">
    <property type="entry name" value="SH2"/>
    <property type="match status" value="1"/>
</dbReference>
<feature type="region of interest" description="Disordered" evidence="2">
    <location>
        <begin position="1"/>
        <end position="64"/>
    </location>
</feature>
<reference evidence="4" key="1">
    <citation type="submission" date="2022-01" db="EMBL/GenBank/DDBJ databases">
        <title>Genome Sequence Resource for Two Populations of Ditylenchus destructor, the Migratory Endoparasitic Phytonematode.</title>
        <authorList>
            <person name="Zhang H."/>
            <person name="Lin R."/>
            <person name="Xie B."/>
        </authorList>
    </citation>
    <scope>NUCLEOTIDE SEQUENCE</scope>
    <source>
        <strain evidence="4">BazhouSP</strain>
    </source>
</reference>
<keyword evidence="5" id="KW-1185">Reference proteome</keyword>
<protein>
    <submittedName>
        <fullName evidence="4">Protein sprint</fullName>
    </submittedName>
</protein>
<organism evidence="4 5">
    <name type="scientific">Ditylenchus destructor</name>
    <dbReference type="NCBI Taxonomy" id="166010"/>
    <lineage>
        <taxon>Eukaryota</taxon>
        <taxon>Metazoa</taxon>
        <taxon>Ecdysozoa</taxon>
        <taxon>Nematoda</taxon>
        <taxon>Chromadorea</taxon>
        <taxon>Rhabditida</taxon>
        <taxon>Tylenchina</taxon>
        <taxon>Tylenchomorpha</taxon>
        <taxon>Sphaerularioidea</taxon>
        <taxon>Anguinidae</taxon>
        <taxon>Anguininae</taxon>
        <taxon>Ditylenchus</taxon>
    </lineage>
</organism>
<dbReference type="PROSITE" id="PS50001">
    <property type="entry name" value="SH2"/>
    <property type="match status" value="1"/>
</dbReference>
<evidence type="ECO:0000313" key="5">
    <source>
        <dbReference type="Proteomes" id="UP001201812"/>
    </source>
</evidence>
<dbReference type="SUPFAM" id="SSF55550">
    <property type="entry name" value="SH2 domain"/>
    <property type="match status" value="1"/>
</dbReference>
<dbReference type="Proteomes" id="UP001201812">
    <property type="component" value="Unassembled WGS sequence"/>
</dbReference>
<evidence type="ECO:0000259" key="3">
    <source>
        <dbReference type="PROSITE" id="PS50001"/>
    </source>
</evidence>
<proteinExistence type="predicted"/>
<dbReference type="AlphaFoldDB" id="A0AAD4NDR6"/>